<reference evidence="1 2" key="1">
    <citation type="submission" date="2020-06" db="EMBL/GenBank/DDBJ databases">
        <title>Transcriptomic and genomic resources for Thalictrum thalictroides and T. hernandezii: Facilitating candidate gene discovery in an emerging model plant lineage.</title>
        <authorList>
            <person name="Arias T."/>
            <person name="Riano-Pachon D.M."/>
            <person name="Di Stilio V.S."/>
        </authorList>
    </citation>
    <scope>NUCLEOTIDE SEQUENCE [LARGE SCALE GENOMIC DNA]</scope>
    <source>
        <strain evidence="2">cv. WT478/WT964</strain>
        <tissue evidence="1">Leaves</tissue>
    </source>
</reference>
<gene>
    <name evidence="1" type="ORF">FRX31_032128</name>
</gene>
<protein>
    <submittedName>
        <fullName evidence="1">Uncharacterized protein</fullName>
    </submittedName>
</protein>
<keyword evidence="2" id="KW-1185">Reference proteome</keyword>
<evidence type="ECO:0000313" key="2">
    <source>
        <dbReference type="Proteomes" id="UP000554482"/>
    </source>
</evidence>
<accession>A0A7J6V2A3</accession>
<organism evidence="1 2">
    <name type="scientific">Thalictrum thalictroides</name>
    <name type="common">Rue-anemone</name>
    <name type="synonym">Anemone thalictroides</name>
    <dbReference type="NCBI Taxonomy" id="46969"/>
    <lineage>
        <taxon>Eukaryota</taxon>
        <taxon>Viridiplantae</taxon>
        <taxon>Streptophyta</taxon>
        <taxon>Embryophyta</taxon>
        <taxon>Tracheophyta</taxon>
        <taxon>Spermatophyta</taxon>
        <taxon>Magnoliopsida</taxon>
        <taxon>Ranunculales</taxon>
        <taxon>Ranunculaceae</taxon>
        <taxon>Thalictroideae</taxon>
        <taxon>Thalictrum</taxon>
    </lineage>
</organism>
<name>A0A7J6V2A3_THATH</name>
<dbReference type="Proteomes" id="UP000554482">
    <property type="component" value="Unassembled WGS sequence"/>
</dbReference>
<sequence length="118" mass="13554">MSRHFRKSPSGWTLIQNPLLLDTRKKGQRYNILHNKNPKIKTPFELVNKSDKFHNENLFSNSKHQWGKCHLCVATIGSHIKLPVGAWTSSSLVDVADLQYWNKIECYIKKTGKIGCSC</sequence>
<dbReference type="AlphaFoldDB" id="A0A7J6V2A3"/>
<proteinExistence type="predicted"/>
<comment type="caution">
    <text evidence="1">The sequence shown here is derived from an EMBL/GenBank/DDBJ whole genome shotgun (WGS) entry which is preliminary data.</text>
</comment>
<dbReference type="EMBL" id="JABWDY010040239">
    <property type="protein sequence ID" value="KAF5178285.1"/>
    <property type="molecule type" value="Genomic_DNA"/>
</dbReference>
<evidence type="ECO:0000313" key="1">
    <source>
        <dbReference type="EMBL" id="KAF5178285.1"/>
    </source>
</evidence>